<accession>A0A9W4HMV5</accession>
<protein>
    <submittedName>
        <fullName evidence="1">Uncharacterized protein</fullName>
    </submittedName>
</protein>
<proteinExistence type="predicted"/>
<reference evidence="1" key="1">
    <citation type="submission" date="2021-07" db="EMBL/GenBank/DDBJ databases">
        <authorList>
            <person name="Branca A.L. A."/>
        </authorList>
    </citation>
    <scope>NUCLEOTIDE SEQUENCE</scope>
</reference>
<dbReference type="AlphaFoldDB" id="A0A9W4HMV5"/>
<dbReference type="OrthoDB" id="4499526at2759"/>
<comment type="caution">
    <text evidence="1">The sequence shown here is derived from an EMBL/GenBank/DDBJ whole genome shotgun (WGS) entry which is preliminary data.</text>
</comment>
<keyword evidence="2" id="KW-1185">Reference proteome</keyword>
<evidence type="ECO:0000313" key="1">
    <source>
        <dbReference type="EMBL" id="CAG8063278.1"/>
    </source>
</evidence>
<organism evidence="1 2">
    <name type="scientific">Penicillium olsonii</name>
    <dbReference type="NCBI Taxonomy" id="99116"/>
    <lineage>
        <taxon>Eukaryota</taxon>
        <taxon>Fungi</taxon>
        <taxon>Dikarya</taxon>
        <taxon>Ascomycota</taxon>
        <taxon>Pezizomycotina</taxon>
        <taxon>Eurotiomycetes</taxon>
        <taxon>Eurotiomycetidae</taxon>
        <taxon>Eurotiales</taxon>
        <taxon>Aspergillaceae</taxon>
        <taxon>Penicillium</taxon>
    </lineage>
</organism>
<evidence type="ECO:0000313" key="2">
    <source>
        <dbReference type="Proteomes" id="UP001153618"/>
    </source>
</evidence>
<sequence>MASIQSEKDFSKEAIDLESNRYEYDPWLLDDHPLRSYPTECIPGLEAYLDESIGKGKKALLRVGCLLIGCLAAFQLIRFLPTTTRSLPHEPSAQIHMRPQADTCTFPASDTRPQALGSSLTAGCEGVRMNVWLHNGELQVGNAVTSPNLDALFNRLDLDPLLARLDEVVASVPGKNLAESHTDSLGTFTLMLDAKDSLRELYPILVGHLDELRQRGALSHWDGESIVERPITVVLVSDDTAASNCVNFSYSDIFWIAFPGHEAASSPGRDGLQQLSPICMV</sequence>
<gene>
    <name evidence="1" type="ORF">POLS_LOCUS3603</name>
</gene>
<dbReference type="Proteomes" id="UP001153618">
    <property type="component" value="Unassembled WGS sequence"/>
</dbReference>
<name>A0A9W4HMV5_PENOL</name>
<dbReference type="EMBL" id="CAJVOS010000017">
    <property type="protein sequence ID" value="CAG8063278.1"/>
    <property type="molecule type" value="Genomic_DNA"/>
</dbReference>